<dbReference type="EMBL" id="CM029044">
    <property type="protein sequence ID" value="KAG2606505.1"/>
    <property type="molecule type" value="Genomic_DNA"/>
</dbReference>
<keyword evidence="2" id="KW-1185">Reference proteome</keyword>
<evidence type="ECO:0000313" key="2">
    <source>
        <dbReference type="Proteomes" id="UP000823388"/>
    </source>
</evidence>
<comment type="caution">
    <text evidence="1">The sequence shown here is derived from an EMBL/GenBank/DDBJ whole genome shotgun (WGS) entry which is preliminary data.</text>
</comment>
<accession>A0A8T0TB97</accession>
<sequence length="124" mass="14451">MFLQLATRVAESDETYFMAMNNVEKLAEEVKKSLKIRVDPDTASQQQDHGIKPRGVKVNEKEIHGSDRLIGGFEKATQMKKRPRMTQRHLDNLGTSTHQHPDTRLLSSWEWFHASIIQFMFWDP</sequence>
<gene>
    <name evidence="1" type="ORF">PVAP13_4NG167011</name>
</gene>
<proteinExistence type="predicted"/>
<protein>
    <submittedName>
        <fullName evidence="1">Uncharacterized protein</fullName>
    </submittedName>
</protein>
<name>A0A8T0TB97_PANVG</name>
<dbReference type="AlphaFoldDB" id="A0A8T0TB97"/>
<reference evidence="1" key="1">
    <citation type="submission" date="2020-05" db="EMBL/GenBank/DDBJ databases">
        <title>WGS assembly of Panicum virgatum.</title>
        <authorList>
            <person name="Lovell J.T."/>
            <person name="Jenkins J."/>
            <person name="Shu S."/>
            <person name="Juenger T.E."/>
            <person name="Schmutz J."/>
        </authorList>
    </citation>
    <scope>NUCLEOTIDE SEQUENCE</scope>
    <source>
        <strain evidence="1">AP13</strain>
    </source>
</reference>
<organism evidence="1 2">
    <name type="scientific">Panicum virgatum</name>
    <name type="common">Blackwell switchgrass</name>
    <dbReference type="NCBI Taxonomy" id="38727"/>
    <lineage>
        <taxon>Eukaryota</taxon>
        <taxon>Viridiplantae</taxon>
        <taxon>Streptophyta</taxon>
        <taxon>Embryophyta</taxon>
        <taxon>Tracheophyta</taxon>
        <taxon>Spermatophyta</taxon>
        <taxon>Magnoliopsida</taxon>
        <taxon>Liliopsida</taxon>
        <taxon>Poales</taxon>
        <taxon>Poaceae</taxon>
        <taxon>PACMAD clade</taxon>
        <taxon>Panicoideae</taxon>
        <taxon>Panicodae</taxon>
        <taxon>Paniceae</taxon>
        <taxon>Panicinae</taxon>
        <taxon>Panicum</taxon>
        <taxon>Panicum sect. Hiantes</taxon>
    </lineage>
</organism>
<evidence type="ECO:0000313" key="1">
    <source>
        <dbReference type="EMBL" id="KAG2606505.1"/>
    </source>
</evidence>
<dbReference type="Proteomes" id="UP000823388">
    <property type="component" value="Chromosome 4N"/>
</dbReference>